<dbReference type="InterPro" id="IPR026635">
    <property type="entry name" value="Efm4/METTL10"/>
</dbReference>
<proteinExistence type="inferred from homology"/>
<keyword evidence="3 4" id="KW-0949">S-adenosyl-L-methionine</keyword>
<evidence type="ECO:0000313" key="7">
    <source>
        <dbReference type="Proteomes" id="UP000076874"/>
    </source>
</evidence>
<evidence type="ECO:0000256" key="2">
    <source>
        <dbReference type="ARBA" id="ARBA00022679"/>
    </source>
</evidence>
<comment type="caution">
    <text evidence="6">The sequence shown here is derived from an EMBL/GenBank/DDBJ whole genome shotgun (WGS) entry which is preliminary data.</text>
</comment>
<keyword evidence="2 4" id="KW-0808">Transferase</keyword>
<keyword evidence="1 4" id="KW-0489">Methyltransferase</keyword>
<dbReference type="PANTHER" id="PTHR12843:SF5">
    <property type="entry name" value="EEF1A LYSINE METHYLTRANSFERASE 2"/>
    <property type="match status" value="1"/>
</dbReference>
<evidence type="ECO:0000256" key="5">
    <source>
        <dbReference type="SAM" id="MobiDB-lite"/>
    </source>
</evidence>
<dbReference type="SUPFAM" id="SSF53335">
    <property type="entry name" value="S-adenosyl-L-methionine-dependent methyltransferases"/>
    <property type="match status" value="1"/>
</dbReference>
<comment type="function">
    <text evidence="4">S-adenosyl-L-methionine-dependent protein-lysine N-methyltransferase that mono- and dimethylates elongation factor 1-alpha at 'Lys-316'. May play a role in intracellular transport.</text>
</comment>
<dbReference type="GO" id="GO:0005737">
    <property type="term" value="C:cytoplasm"/>
    <property type="evidence" value="ECO:0007669"/>
    <property type="project" value="UniProtKB-SubCell"/>
</dbReference>
<dbReference type="STRING" id="1081102.A0A167R9B7"/>
<dbReference type="GO" id="GO:0032259">
    <property type="term" value="P:methylation"/>
    <property type="evidence" value="ECO:0007669"/>
    <property type="project" value="UniProtKB-KW"/>
</dbReference>
<feature type="region of interest" description="Disordered" evidence="5">
    <location>
        <begin position="69"/>
        <end position="110"/>
    </location>
</feature>
<feature type="compositionally biased region" description="Acidic residues" evidence="5">
    <location>
        <begin position="69"/>
        <end position="87"/>
    </location>
</feature>
<dbReference type="AlphaFoldDB" id="A0A167R9B7"/>
<keyword evidence="4" id="KW-0963">Cytoplasm</keyword>
<organism evidence="6 7">
    <name type="scientific">Niveomyces insectorum RCEF 264</name>
    <dbReference type="NCBI Taxonomy" id="1081102"/>
    <lineage>
        <taxon>Eukaryota</taxon>
        <taxon>Fungi</taxon>
        <taxon>Dikarya</taxon>
        <taxon>Ascomycota</taxon>
        <taxon>Pezizomycotina</taxon>
        <taxon>Sordariomycetes</taxon>
        <taxon>Hypocreomycetidae</taxon>
        <taxon>Hypocreales</taxon>
        <taxon>Cordycipitaceae</taxon>
        <taxon>Niveomyces</taxon>
    </lineage>
</organism>
<dbReference type="InterPro" id="IPR029063">
    <property type="entry name" value="SAM-dependent_MTases_sf"/>
</dbReference>
<keyword evidence="7" id="KW-1185">Reference proteome</keyword>
<reference evidence="6 7" key="1">
    <citation type="journal article" date="2016" name="Genome Biol. Evol.">
        <title>Divergent and convergent evolution of fungal pathogenicity.</title>
        <authorList>
            <person name="Shang Y."/>
            <person name="Xiao G."/>
            <person name="Zheng P."/>
            <person name="Cen K."/>
            <person name="Zhan S."/>
            <person name="Wang C."/>
        </authorList>
    </citation>
    <scope>NUCLEOTIDE SEQUENCE [LARGE SCALE GENOMIC DNA]</scope>
    <source>
        <strain evidence="6 7">RCEF 264</strain>
    </source>
</reference>
<dbReference type="GO" id="GO:0016279">
    <property type="term" value="F:protein-lysine N-methyltransferase activity"/>
    <property type="evidence" value="ECO:0007669"/>
    <property type="project" value="UniProtKB-UniRule"/>
</dbReference>
<dbReference type="GO" id="GO:0016192">
    <property type="term" value="P:vesicle-mediated transport"/>
    <property type="evidence" value="ECO:0007669"/>
    <property type="project" value="UniProtKB-UniRule"/>
</dbReference>
<dbReference type="HAMAP" id="MF_03188">
    <property type="entry name" value="Methyltr_EFM4"/>
    <property type="match status" value="1"/>
</dbReference>
<dbReference type="Proteomes" id="UP000076874">
    <property type="component" value="Unassembled WGS sequence"/>
</dbReference>
<gene>
    <name evidence="4" type="primary">EFM4</name>
    <name evidence="6" type="ORF">SPI_06455</name>
</gene>
<dbReference type="EC" id="2.1.1.-" evidence="4"/>
<keyword evidence="4" id="KW-0813">Transport</keyword>
<feature type="region of interest" description="Disordered" evidence="5">
    <location>
        <begin position="249"/>
        <end position="278"/>
    </location>
</feature>
<dbReference type="EMBL" id="AZHD01000012">
    <property type="protein sequence ID" value="OAA58382.1"/>
    <property type="molecule type" value="Genomic_DNA"/>
</dbReference>
<dbReference type="OrthoDB" id="10069295at2759"/>
<evidence type="ECO:0000256" key="4">
    <source>
        <dbReference type="HAMAP-Rule" id="MF_03188"/>
    </source>
</evidence>
<evidence type="ECO:0000256" key="1">
    <source>
        <dbReference type="ARBA" id="ARBA00022603"/>
    </source>
</evidence>
<sequence>MTPAPPQRPAHLAASELGTKEYWDRLYATELANHTSNPDDTGTVWFDDADAEAKMVQFLCKTWQVKYDSDDDDADNGNDYDDDDKVDNDDHGGANAHPQSPPPSPRTVLDLGCGNGALLRAVRRALFAGQRSVGGGADNHIHPLKPPRLLGVDYSEASIALARSIAEAEDAEESEVAQMAEVAEEGGSKNRGPRIPIQFAVWDVLRGAAADLVSPDAPSTAIDTGAGEGVATWDLILDKGTFDAISLGHAAPVGTPSEGGGDDGENNSNVENGDVNGVPSVEARYRSQVLRLLQPGGRFLITSCNWTEAELCAWMEGDDDDEKENGTQTSPPGEHARLEKVGRVAYPRFQFGGVQGQAVCTVCFAKRIRS</sequence>
<dbReference type="PANTHER" id="PTHR12843">
    <property type="entry name" value="PROTEIN-LYSINE N-METHYLTRANSFERASE METTL10"/>
    <property type="match status" value="1"/>
</dbReference>
<dbReference type="Gene3D" id="3.40.50.150">
    <property type="entry name" value="Vaccinia Virus protein VP39"/>
    <property type="match status" value="1"/>
</dbReference>
<evidence type="ECO:0000256" key="3">
    <source>
        <dbReference type="ARBA" id="ARBA00022691"/>
    </source>
</evidence>
<name>A0A167R9B7_9HYPO</name>
<protein>
    <recommendedName>
        <fullName evidence="4">Protein-lysine N-methyltransferase EFM4</fullName>
        <ecNumber evidence="4">2.1.1.-</ecNumber>
    </recommendedName>
    <alternativeName>
        <fullName evidence="4">Elongation factor methyltransferase 4</fullName>
    </alternativeName>
</protein>
<feature type="compositionally biased region" description="Low complexity" evidence="5">
    <location>
        <begin position="266"/>
        <end position="278"/>
    </location>
</feature>
<comment type="similarity">
    <text evidence="4">Belongs to the class I-like SAM-binding methyltransferase superfamily. EFM4 family.</text>
</comment>
<comment type="subcellular location">
    <subcellularLocation>
        <location evidence="4">Cytoplasm</location>
    </subcellularLocation>
</comment>
<evidence type="ECO:0000313" key="6">
    <source>
        <dbReference type="EMBL" id="OAA58382.1"/>
    </source>
</evidence>
<accession>A0A167R9B7</accession>